<gene>
    <name evidence="1" type="ORF">CI1B_75790</name>
</gene>
<dbReference type="EMBL" id="CAADFC020000032">
    <property type="protein sequence ID" value="VIO78904.1"/>
    <property type="molecule type" value="Genomic_DNA"/>
</dbReference>
<evidence type="ECO:0000313" key="1">
    <source>
        <dbReference type="EMBL" id="VIO78904.1"/>
    </source>
</evidence>
<sequence length="63" mass="6955">MLRDEQVAVLRDIAQSIAFADDMQGEVDRLIKEGYVAMDGDLYELTPKAQKLLSDRGAGLNEA</sequence>
<reference evidence="1" key="1">
    <citation type="submission" date="2019-02" db="EMBL/GenBank/DDBJ databases">
        <authorList>
            <person name="Pothier F.J."/>
        </authorList>
    </citation>
    <scope>NUCLEOTIDE SEQUENCE</scope>
    <source>
        <strain evidence="1">CI-1B</strain>
    </source>
</reference>
<dbReference type="OrthoDB" id="8242491at2"/>
<dbReference type="AlphaFoldDB" id="A0A508TX56"/>
<accession>A0A508TX56</accession>
<proteinExistence type="predicted"/>
<name>A0A508TX56_9BRAD</name>
<comment type="caution">
    <text evidence="1">The sequence shown here is derived from an EMBL/GenBank/DDBJ whole genome shotgun (WGS) entry which is preliminary data.</text>
</comment>
<keyword evidence="2" id="KW-1185">Reference proteome</keyword>
<evidence type="ECO:0000313" key="2">
    <source>
        <dbReference type="Proteomes" id="UP000328092"/>
    </source>
</evidence>
<protein>
    <submittedName>
        <fullName evidence="1">Uncharacterized protein</fullName>
    </submittedName>
</protein>
<organism evidence="1 2">
    <name type="scientific">Bradyrhizobium ivorense</name>
    <dbReference type="NCBI Taxonomy" id="2511166"/>
    <lineage>
        <taxon>Bacteria</taxon>
        <taxon>Pseudomonadati</taxon>
        <taxon>Pseudomonadota</taxon>
        <taxon>Alphaproteobacteria</taxon>
        <taxon>Hyphomicrobiales</taxon>
        <taxon>Nitrobacteraceae</taxon>
        <taxon>Bradyrhizobium</taxon>
    </lineage>
</organism>
<dbReference type="Proteomes" id="UP000328092">
    <property type="component" value="Unassembled WGS sequence"/>
</dbReference>
<dbReference type="RefSeq" id="WP_139864125.1">
    <property type="nucleotide sequence ID" value="NZ_CAADFC020000032.1"/>
</dbReference>